<dbReference type="Gene3D" id="3.10.100.10">
    <property type="entry name" value="Mannose-Binding Protein A, subunit A"/>
    <property type="match status" value="1"/>
</dbReference>
<dbReference type="SMART" id="SM00034">
    <property type="entry name" value="CLECT"/>
    <property type="match status" value="1"/>
</dbReference>
<dbReference type="InterPro" id="IPR016186">
    <property type="entry name" value="C-type_lectin-like/link_sf"/>
</dbReference>
<evidence type="ECO:0000313" key="4">
    <source>
        <dbReference type="EnsemblMetazoa" id="XP_050511924.1"/>
    </source>
</evidence>
<dbReference type="CDD" id="cd00037">
    <property type="entry name" value="CLECT"/>
    <property type="match status" value="1"/>
</dbReference>
<evidence type="ECO:0000256" key="2">
    <source>
        <dbReference type="SAM" id="SignalP"/>
    </source>
</evidence>
<dbReference type="Proteomes" id="UP001652700">
    <property type="component" value="Unplaced"/>
</dbReference>
<dbReference type="PROSITE" id="PS50041">
    <property type="entry name" value="C_TYPE_LECTIN_2"/>
    <property type="match status" value="1"/>
</dbReference>
<dbReference type="PANTHER" id="PTHR22802:SF465">
    <property type="entry name" value="AT17652P-RELATED"/>
    <property type="match status" value="1"/>
</dbReference>
<feature type="domain" description="C-type lectin" evidence="3">
    <location>
        <begin position="46"/>
        <end position="169"/>
    </location>
</feature>
<dbReference type="GeneID" id="114331393"/>
<accession>A0ABM5KP10</accession>
<keyword evidence="1" id="KW-1015">Disulfide bond</keyword>
<reference evidence="4" key="1">
    <citation type="submission" date="2025-05" db="UniProtKB">
        <authorList>
            <consortium name="EnsemblMetazoa"/>
        </authorList>
    </citation>
    <scope>IDENTIFICATION</scope>
</reference>
<feature type="chain" id="PRO_5046609096" description="C-type lectin domain-containing protein" evidence="2">
    <location>
        <begin position="23"/>
        <end position="207"/>
    </location>
</feature>
<dbReference type="InterPro" id="IPR001304">
    <property type="entry name" value="C-type_lectin-like"/>
</dbReference>
<evidence type="ECO:0000256" key="1">
    <source>
        <dbReference type="ARBA" id="ARBA00023157"/>
    </source>
</evidence>
<dbReference type="PROSITE" id="PS00615">
    <property type="entry name" value="C_TYPE_LECTIN_1"/>
    <property type="match status" value="1"/>
</dbReference>
<dbReference type="RefSeq" id="XP_050511924.1">
    <property type="nucleotide sequence ID" value="XM_050655967.1"/>
</dbReference>
<dbReference type="Pfam" id="PF00059">
    <property type="entry name" value="Lectin_C"/>
    <property type="match status" value="1"/>
</dbReference>
<evidence type="ECO:0000313" key="5">
    <source>
        <dbReference type="Proteomes" id="UP001652700"/>
    </source>
</evidence>
<dbReference type="InterPro" id="IPR051004">
    <property type="entry name" value="DC-SIGN_domain-containing"/>
</dbReference>
<dbReference type="SUPFAM" id="SSF56436">
    <property type="entry name" value="C-type lectin-like"/>
    <property type="match status" value="1"/>
</dbReference>
<dbReference type="InterPro" id="IPR018378">
    <property type="entry name" value="C-type_lectin_CS"/>
</dbReference>
<proteinExistence type="predicted"/>
<organism evidence="4 5">
    <name type="scientific">Diabrotica virgifera virgifera</name>
    <name type="common">western corn rootworm</name>
    <dbReference type="NCBI Taxonomy" id="50390"/>
    <lineage>
        <taxon>Eukaryota</taxon>
        <taxon>Metazoa</taxon>
        <taxon>Ecdysozoa</taxon>
        <taxon>Arthropoda</taxon>
        <taxon>Hexapoda</taxon>
        <taxon>Insecta</taxon>
        <taxon>Pterygota</taxon>
        <taxon>Neoptera</taxon>
        <taxon>Endopterygota</taxon>
        <taxon>Coleoptera</taxon>
        <taxon>Polyphaga</taxon>
        <taxon>Cucujiformia</taxon>
        <taxon>Chrysomeloidea</taxon>
        <taxon>Chrysomelidae</taxon>
        <taxon>Galerucinae</taxon>
        <taxon>Diabroticina</taxon>
        <taxon>Diabroticites</taxon>
        <taxon>Diabrotica</taxon>
    </lineage>
</organism>
<feature type="signal peptide" evidence="2">
    <location>
        <begin position="1"/>
        <end position="22"/>
    </location>
</feature>
<keyword evidence="2" id="KW-0732">Signal</keyword>
<dbReference type="PANTHER" id="PTHR22802">
    <property type="entry name" value="C-TYPE LECTIN SUPERFAMILY MEMBER"/>
    <property type="match status" value="1"/>
</dbReference>
<dbReference type="InterPro" id="IPR016187">
    <property type="entry name" value="CTDL_fold"/>
</dbReference>
<protein>
    <recommendedName>
        <fullName evidence="3">C-type lectin domain-containing protein</fullName>
    </recommendedName>
</protein>
<sequence length="207" mass="23688">MFAKNIILMALSLYLSLQPTYGEDYAKEVQESFGLETIPTLKLYHRGKKSYYMGNIFKGNLLQAEQFCRYHGMNLVNIESKEEHNTLQKIIVETRSVGAGSADYMLTSFTRIPDGKYVSLTSGKTLTYLNWHKTQPNGGSEECIGLHLEGSEVQWHDVSCWAKLYFVCEVVWTNREQELLQVLNNTVQQQIGIEDNIRKVLRIPASL</sequence>
<keyword evidence="5" id="KW-1185">Reference proteome</keyword>
<evidence type="ECO:0000259" key="3">
    <source>
        <dbReference type="PROSITE" id="PS50041"/>
    </source>
</evidence>
<name>A0ABM5KP10_DIAVI</name>
<dbReference type="EnsemblMetazoa" id="XM_050655967.1">
    <property type="protein sequence ID" value="XP_050511924.1"/>
    <property type="gene ID" value="LOC114331393"/>
</dbReference>